<dbReference type="AlphaFoldDB" id="A0A379EYP8"/>
<feature type="active site" evidence="9">
    <location>
        <position position="265"/>
    </location>
</feature>
<dbReference type="GO" id="GO:0009037">
    <property type="term" value="F:tyrosine-based site-specific recombinase activity"/>
    <property type="evidence" value="ECO:0007669"/>
    <property type="project" value="UniProtKB-UniRule"/>
</dbReference>
<dbReference type="Gene3D" id="1.10.443.10">
    <property type="entry name" value="Intergrase catalytic core"/>
    <property type="match status" value="1"/>
</dbReference>
<dbReference type="InterPro" id="IPR011010">
    <property type="entry name" value="DNA_brk_join_enz"/>
</dbReference>
<keyword evidence="2 9" id="KW-0963">Cytoplasm</keyword>
<evidence type="ECO:0000256" key="2">
    <source>
        <dbReference type="ARBA" id="ARBA00022490"/>
    </source>
</evidence>
<feature type="active site" description="O-(3'-phospho-DNA)-tyrosine intermediate" evidence="9">
    <location>
        <position position="274"/>
    </location>
</feature>
<dbReference type="InterPro" id="IPR002104">
    <property type="entry name" value="Integrase_catalytic"/>
</dbReference>
<keyword evidence="5 9" id="KW-0229">DNA integration</keyword>
<reference evidence="13 15" key="2">
    <citation type="submission" date="2018-06" db="EMBL/GenBank/DDBJ databases">
        <authorList>
            <consortium name="Pathogen Informatics"/>
            <person name="Doyle S."/>
        </authorList>
    </citation>
    <scope>NUCLEOTIDE SEQUENCE [LARGE SCALE GENOMIC DNA]</scope>
    <source>
        <strain evidence="13 15">NCTC13043</strain>
    </source>
</reference>
<dbReference type="PANTHER" id="PTHR30349:SF77">
    <property type="entry name" value="TYROSINE RECOMBINASE XERC"/>
    <property type="match status" value="1"/>
</dbReference>
<evidence type="ECO:0000313" key="15">
    <source>
        <dbReference type="Proteomes" id="UP000254235"/>
    </source>
</evidence>
<evidence type="ECO:0000259" key="10">
    <source>
        <dbReference type="PROSITE" id="PS51898"/>
    </source>
</evidence>
<dbReference type="GO" id="GO:0051301">
    <property type="term" value="P:cell division"/>
    <property type="evidence" value="ECO:0007669"/>
    <property type="project" value="UniProtKB-KW"/>
</dbReference>
<dbReference type="GO" id="GO:0006313">
    <property type="term" value="P:DNA transposition"/>
    <property type="evidence" value="ECO:0007669"/>
    <property type="project" value="UniProtKB-UniRule"/>
</dbReference>
<dbReference type="Proteomes" id="UP000249852">
    <property type="component" value="Unassembled WGS sequence"/>
</dbReference>
<keyword evidence="14" id="KW-1185">Reference proteome</keyword>
<keyword evidence="4 9" id="KW-0159">Chromosome partition</keyword>
<comment type="similarity">
    <text evidence="9">Belongs to the 'phage' integrase family. XerC subfamily.</text>
</comment>
<comment type="subcellular location">
    <subcellularLocation>
        <location evidence="1 9">Cytoplasm</location>
    </subcellularLocation>
</comment>
<dbReference type="HAMAP" id="MF_01808">
    <property type="entry name" value="Recomb_XerC_XerD"/>
    <property type="match status" value="1"/>
</dbReference>
<keyword evidence="7 9" id="KW-0233">DNA recombination</keyword>
<feature type="active site" evidence="9">
    <location>
        <position position="239"/>
    </location>
</feature>
<name>A0A379EYP8_9BACT</name>
<protein>
    <recommendedName>
        <fullName evidence="9">Tyrosine recombinase XerC</fullName>
    </recommendedName>
</protein>
<evidence type="ECO:0000256" key="5">
    <source>
        <dbReference type="ARBA" id="ARBA00022908"/>
    </source>
</evidence>
<dbReference type="GO" id="GO:0007059">
    <property type="term" value="P:chromosome segregation"/>
    <property type="evidence" value="ECO:0007669"/>
    <property type="project" value="UniProtKB-UniRule"/>
</dbReference>
<dbReference type="GeneID" id="78570116"/>
<dbReference type="GO" id="GO:0003677">
    <property type="term" value="F:DNA binding"/>
    <property type="evidence" value="ECO:0007669"/>
    <property type="project" value="UniProtKB-UniRule"/>
</dbReference>
<evidence type="ECO:0000256" key="1">
    <source>
        <dbReference type="ARBA" id="ARBA00004496"/>
    </source>
</evidence>
<keyword evidence="6 9" id="KW-0238">DNA-binding</keyword>
<dbReference type="RefSeq" id="WP_006045672.1">
    <property type="nucleotide sequence ID" value="NZ_CAJPLF010000102.1"/>
</dbReference>
<comment type="subunit">
    <text evidence="9">Forms a cyclic heterotetrameric complex composed of two molecules of XerC and two molecules of XerD.</text>
</comment>
<reference evidence="12 14" key="1">
    <citation type="submission" date="2018-06" db="EMBL/GenBank/DDBJ databases">
        <title>Genomic Encyclopedia of Archaeal and Bacterial Type Strains, Phase II (KMG-II): from individual species to whole genera.</title>
        <authorList>
            <person name="Goeker M."/>
        </authorList>
    </citation>
    <scope>NUCLEOTIDE SEQUENCE [LARGE SCALE GENOMIC DNA]</scope>
    <source>
        <strain evidence="12 14">DSM 18710</strain>
    </source>
</reference>
<keyword evidence="3 9" id="KW-0132">Cell division</keyword>
<organism evidence="13 15">
    <name type="scientific">Prevotella pallens</name>
    <dbReference type="NCBI Taxonomy" id="60133"/>
    <lineage>
        <taxon>Bacteria</taxon>
        <taxon>Pseudomonadati</taxon>
        <taxon>Bacteroidota</taxon>
        <taxon>Bacteroidia</taxon>
        <taxon>Bacteroidales</taxon>
        <taxon>Prevotellaceae</taxon>
        <taxon>Prevotella</taxon>
    </lineage>
</organism>
<dbReference type="InterPro" id="IPR023009">
    <property type="entry name" value="Tyrosine_recombinase_XerC/XerD"/>
</dbReference>
<dbReference type="EMBL" id="UGTP01000001">
    <property type="protein sequence ID" value="SUC11520.1"/>
    <property type="molecule type" value="Genomic_DNA"/>
</dbReference>
<evidence type="ECO:0000256" key="9">
    <source>
        <dbReference type="HAMAP-Rule" id="MF_01808"/>
    </source>
</evidence>
<feature type="active site" evidence="9">
    <location>
        <position position="242"/>
    </location>
</feature>
<dbReference type="InterPro" id="IPR004107">
    <property type="entry name" value="Integrase_SAM-like_N"/>
</dbReference>
<dbReference type="InterPro" id="IPR013762">
    <property type="entry name" value="Integrase-like_cat_sf"/>
</dbReference>
<accession>A0A379EYP8</accession>
<dbReference type="Proteomes" id="UP000254235">
    <property type="component" value="Unassembled WGS sequence"/>
</dbReference>
<sequence>MLSIENFLKFLRLERNYSQKTVDNYKADLEQFKLFFGKLKADLSWKDVDGDIIRDWIENMMDKGNAPSSVNRRLSALRSYYRYALKRGFVESDPTYNIQGPKNKKVLPQFLKETEMDRLIDPRMWTDKYKDVLARTIIITFYSTGVRVSELVGLNLEDVNFVTHELKVTGKRNKQRIIPFGTELEETLMTYLQNRNPKTETQNALFITEKGKRVTTSQVRTMVKVNIAKVSTLKKKSPHVLRHTFATAMLNHKAELGSVKKLLGHKSIATTEIYTHVTFEQLKETYKEAHPRANLK</sequence>
<evidence type="ECO:0000256" key="4">
    <source>
        <dbReference type="ARBA" id="ARBA00022829"/>
    </source>
</evidence>
<dbReference type="PROSITE" id="PS51898">
    <property type="entry name" value="TYR_RECOMBINASE"/>
    <property type="match status" value="1"/>
</dbReference>
<evidence type="ECO:0000256" key="3">
    <source>
        <dbReference type="ARBA" id="ARBA00022618"/>
    </source>
</evidence>
<gene>
    <name evidence="13" type="primary">xerD_4</name>
    <name evidence="9" type="synonym">xerC</name>
    <name evidence="12" type="ORF">BC673_13625</name>
    <name evidence="13" type="ORF">NCTC13043_00376</name>
</gene>
<evidence type="ECO:0000259" key="11">
    <source>
        <dbReference type="PROSITE" id="PS51900"/>
    </source>
</evidence>
<dbReference type="Pfam" id="PF00589">
    <property type="entry name" value="Phage_integrase"/>
    <property type="match status" value="1"/>
</dbReference>
<dbReference type="Gene3D" id="1.10.150.130">
    <property type="match status" value="1"/>
</dbReference>
<feature type="domain" description="Core-binding (CB)" evidence="11">
    <location>
        <begin position="1"/>
        <end position="85"/>
    </location>
</feature>
<evidence type="ECO:0000256" key="6">
    <source>
        <dbReference type="ARBA" id="ARBA00023125"/>
    </source>
</evidence>
<proteinExistence type="inferred from homology"/>
<feature type="active site" evidence="9">
    <location>
        <position position="171"/>
    </location>
</feature>
<dbReference type="GO" id="GO:0005737">
    <property type="term" value="C:cytoplasm"/>
    <property type="evidence" value="ECO:0007669"/>
    <property type="project" value="UniProtKB-SubCell"/>
</dbReference>
<evidence type="ECO:0000256" key="8">
    <source>
        <dbReference type="ARBA" id="ARBA00023306"/>
    </source>
</evidence>
<evidence type="ECO:0000256" key="7">
    <source>
        <dbReference type="ARBA" id="ARBA00023172"/>
    </source>
</evidence>
<evidence type="ECO:0000313" key="12">
    <source>
        <dbReference type="EMBL" id="RAS41624.1"/>
    </source>
</evidence>
<dbReference type="InterPro" id="IPR010998">
    <property type="entry name" value="Integrase_recombinase_N"/>
</dbReference>
<dbReference type="SUPFAM" id="SSF56349">
    <property type="entry name" value="DNA breaking-rejoining enzymes"/>
    <property type="match status" value="1"/>
</dbReference>
<dbReference type="InterPro" id="IPR050090">
    <property type="entry name" value="Tyrosine_recombinase_XerCD"/>
</dbReference>
<evidence type="ECO:0000313" key="14">
    <source>
        <dbReference type="Proteomes" id="UP000249852"/>
    </source>
</evidence>
<dbReference type="Pfam" id="PF02899">
    <property type="entry name" value="Phage_int_SAM_1"/>
    <property type="match status" value="1"/>
</dbReference>
<dbReference type="EMBL" id="QLTQ01000036">
    <property type="protein sequence ID" value="RAS41624.1"/>
    <property type="molecule type" value="Genomic_DNA"/>
</dbReference>
<comment type="function">
    <text evidence="9">Site-specific tyrosine recombinase, which acts by catalyzing the cutting and rejoining of the recombining DNA molecules. The XerC-XerD complex is essential to convert dimers of the bacterial chromosome into monomers to permit their segregation at cell division. It also contributes to the segregational stability of plasmids.</text>
</comment>
<dbReference type="PANTHER" id="PTHR30349">
    <property type="entry name" value="PHAGE INTEGRASE-RELATED"/>
    <property type="match status" value="1"/>
</dbReference>
<keyword evidence="8 9" id="KW-0131">Cell cycle</keyword>
<dbReference type="InterPro" id="IPR044068">
    <property type="entry name" value="CB"/>
</dbReference>
<dbReference type="PROSITE" id="PS51900">
    <property type="entry name" value="CB"/>
    <property type="match status" value="1"/>
</dbReference>
<feature type="domain" description="Tyr recombinase" evidence="10">
    <location>
        <begin position="106"/>
        <end position="287"/>
    </location>
</feature>
<evidence type="ECO:0000313" key="13">
    <source>
        <dbReference type="EMBL" id="SUC11520.1"/>
    </source>
</evidence>
<feature type="active site" evidence="9">
    <location>
        <position position="147"/>
    </location>
</feature>
<dbReference type="OrthoDB" id="9801717at2"/>